<accession>A0A6B2LL59</accession>
<proteinExistence type="predicted"/>
<dbReference type="InterPro" id="IPR013766">
    <property type="entry name" value="Thioredoxin_domain"/>
</dbReference>
<dbReference type="InterPro" id="IPR050620">
    <property type="entry name" value="Thioredoxin_H-type-like"/>
</dbReference>
<name>A0A6B2LL59_9EUKA</name>
<dbReference type="CDD" id="cd02947">
    <property type="entry name" value="TRX_family"/>
    <property type="match status" value="1"/>
</dbReference>
<feature type="domain" description="Thioredoxin" evidence="2">
    <location>
        <begin position="1"/>
        <end position="108"/>
    </location>
</feature>
<dbReference type="PROSITE" id="PS51352">
    <property type="entry name" value="THIOREDOXIN_2"/>
    <property type="match status" value="1"/>
</dbReference>
<feature type="transmembrane region" description="Helical" evidence="1">
    <location>
        <begin position="120"/>
        <end position="141"/>
    </location>
</feature>
<dbReference type="SUPFAM" id="SSF52833">
    <property type="entry name" value="Thioredoxin-like"/>
    <property type="match status" value="1"/>
</dbReference>
<evidence type="ECO:0000313" key="3">
    <source>
        <dbReference type="EMBL" id="NDV37793.1"/>
    </source>
</evidence>
<reference evidence="3" key="1">
    <citation type="journal article" date="2020" name="J. Eukaryot. Microbiol.">
        <title>De novo Sequencing, Assembly and Annotation of the Transcriptome for the Free-Living Testate Amoeba Arcella intermedia.</title>
        <authorList>
            <person name="Ribeiro G.M."/>
            <person name="Porfirio-Sousa A.L."/>
            <person name="Maurer-Alcala X.X."/>
            <person name="Katz L.A."/>
            <person name="Lahr D.J.G."/>
        </authorList>
    </citation>
    <scope>NUCLEOTIDE SEQUENCE</scope>
</reference>
<evidence type="ECO:0000256" key="1">
    <source>
        <dbReference type="SAM" id="Phobius"/>
    </source>
</evidence>
<dbReference type="PANTHER" id="PTHR10438:SF468">
    <property type="entry name" value="THIOREDOXIN-1-RELATED"/>
    <property type="match status" value="1"/>
</dbReference>
<dbReference type="PANTHER" id="PTHR10438">
    <property type="entry name" value="THIOREDOXIN"/>
    <property type="match status" value="1"/>
</dbReference>
<dbReference type="InterPro" id="IPR036249">
    <property type="entry name" value="Thioredoxin-like_sf"/>
</dbReference>
<dbReference type="Gene3D" id="3.40.30.10">
    <property type="entry name" value="Glutaredoxin"/>
    <property type="match status" value="1"/>
</dbReference>
<dbReference type="Pfam" id="PF00085">
    <property type="entry name" value="Thioredoxin"/>
    <property type="match status" value="1"/>
</dbReference>
<sequence>MAITKGNDTASTPIVKGSEDAPLMVVFYSAPWCPKCKSISSFFFLASESFPDVHFYRVDVEKEGIDICKERWIESFPSFEFIKKSETLALLKDPDVRTLQETIQTHRKGLRSRLLPEVNWLAYFVLRLALIVGSALLSLHLYDYLFPQGKNSWLFLVASLLLTKKLIDLLWKPSYLR</sequence>
<keyword evidence="1" id="KW-0812">Transmembrane</keyword>
<organism evidence="3">
    <name type="scientific">Arcella intermedia</name>
    <dbReference type="NCBI Taxonomy" id="1963864"/>
    <lineage>
        <taxon>Eukaryota</taxon>
        <taxon>Amoebozoa</taxon>
        <taxon>Tubulinea</taxon>
        <taxon>Elardia</taxon>
        <taxon>Arcellinida</taxon>
        <taxon>Sphaerothecina</taxon>
        <taxon>Arcellidae</taxon>
        <taxon>Arcella</taxon>
    </lineage>
</organism>
<evidence type="ECO:0000259" key="2">
    <source>
        <dbReference type="PROSITE" id="PS51352"/>
    </source>
</evidence>
<dbReference type="AlphaFoldDB" id="A0A6B2LL59"/>
<protein>
    <recommendedName>
        <fullName evidence="2">Thioredoxin domain-containing protein</fullName>
    </recommendedName>
</protein>
<keyword evidence="1" id="KW-1133">Transmembrane helix</keyword>
<dbReference type="EMBL" id="GIBP01008824">
    <property type="protein sequence ID" value="NDV37793.1"/>
    <property type="molecule type" value="Transcribed_RNA"/>
</dbReference>
<keyword evidence="1" id="KW-0472">Membrane</keyword>